<organism evidence="5 6">
    <name type="scientific">Alkalisalibacterium limincola</name>
    <dbReference type="NCBI Taxonomy" id="2699169"/>
    <lineage>
        <taxon>Bacteria</taxon>
        <taxon>Pseudomonadati</taxon>
        <taxon>Pseudomonadota</taxon>
        <taxon>Gammaproteobacteria</taxon>
        <taxon>Lysobacterales</taxon>
        <taxon>Lysobacteraceae</taxon>
        <taxon>Alkalisalibacterium</taxon>
    </lineage>
</organism>
<feature type="domain" description="Metalloprotease TldD/E central" evidence="4">
    <location>
        <begin position="105"/>
        <end position="211"/>
    </location>
</feature>
<dbReference type="InterPro" id="IPR036059">
    <property type="entry name" value="TldD/PmbA_sf"/>
</dbReference>
<keyword evidence="5" id="KW-0645">Protease</keyword>
<keyword evidence="5" id="KW-0378">Hydrolase</keyword>
<evidence type="ECO:0000259" key="2">
    <source>
        <dbReference type="Pfam" id="PF01523"/>
    </source>
</evidence>
<dbReference type="Pfam" id="PF19289">
    <property type="entry name" value="PmbA_TldD_3rd"/>
    <property type="match status" value="1"/>
</dbReference>
<dbReference type="GO" id="GO:0008237">
    <property type="term" value="F:metallopeptidase activity"/>
    <property type="evidence" value="ECO:0007669"/>
    <property type="project" value="UniProtKB-KW"/>
</dbReference>
<dbReference type="EMBL" id="VRTS01000006">
    <property type="protein sequence ID" value="TXK62188.1"/>
    <property type="molecule type" value="Genomic_DNA"/>
</dbReference>
<comment type="caution">
    <text evidence="5">The sequence shown here is derived from an EMBL/GenBank/DDBJ whole genome shotgun (WGS) entry which is preliminary data.</text>
</comment>
<dbReference type="InterPro" id="IPR002510">
    <property type="entry name" value="Metalloprtase-TldD/E_N"/>
</dbReference>
<evidence type="ECO:0000313" key="5">
    <source>
        <dbReference type="EMBL" id="TXK62188.1"/>
    </source>
</evidence>
<protein>
    <submittedName>
        <fullName evidence="5">Metalloprotease PmbA</fullName>
    </submittedName>
</protein>
<evidence type="ECO:0000259" key="4">
    <source>
        <dbReference type="Pfam" id="PF19290"/>
    </source>
</evidence>
<evidence type="ECO:0000313" key="6">
    <source>
        <dbReference type="Proteomes" id="UP000321248"/>
    </source>
</evidence>
<dbReference type="GO" id="GO:0005829">
    <property type="term" value="C:cytosol"/>
    <property type="evidence" value="ECO:0007669"/>
    <property type="project" value="TreeGrafter"/>
</dbReference>
<dbReference type="NCBIfam" id="NF008268">
    <property type="entry name" value="PRK11040.1"/>
    <property type="match status" value="1"/>
</dbReference>
<evidence type="ECO:0000256" key="1">
    <source>
        <dbReference type="ARBA" id="ARBA00005836"/>
    </source>
</evidence>
<dbReference type="Gene3D" id="3.30.2290.10">
    <property type="entry name" value="PmbA/TldD superfamily"/>
    <property type="match status" value="1"/>
</dbReference>
<dbReference type="OrthoDB" id="9803618at2"/>
<dbReference type="SUPFAM" id="SSF111283">
    <property type="entry name" value="Putative modulator of DNA gyrase, PmbA/TldD"/>
    <property type="match status" value="1"/>
</dbReference>
<dbReference type="Proteomes" id="UP000321248">
    <property type="component" value="Unassembled WGS sequence"/>
</dbReference>
<gene>
    <name evidence="5" type="primary">pmbA</name>
    <name evidence="5" type="ORF">FU658_10110</name>
</gene>
<dbReference type="Pfam" id="PF19290">
    <property type="entry name" value="PmbA_TldD_2nd"/>
    <property type="match status" value="1"/>
</dbReference>
<sequence length="432" mass="45318">MVEQCRSHGADQAEVGVDASRGLSVGVRLGEVETLEYTRGAGIGLTVYFGGRKGSASCGDLRPESLADTVEKACAIARHTEPDPAAGLADAALMATDPGDFDTWHPWDIDAEVAIARALACEQAGREADARISNVDGTSLATSETVSVYANSHGFLGTERATHHSLSCALIAGAGSGMQRSYWYTHALAAQDMESAEAVGRRAAERTVARLDPRPVPTGRHRVMLVPEMARSVIGHLLGAVSGGALYRRSSFLLDRVGTPVLPGWLSLVERPHRPRGLRSAAFDAEGVATRESDLVRDGVLARYLLSSYSARRLGLETTANAGGVHNLDLEAPRSHRPADFQAALAALGTGLVVTELMGQGVNPVTGDYSRGAAGFWVEDGHVVHAVDELTIAGNLKDMLLGIEAVGADVDPRSHVATGSMILGEMMVAGAG</sequence>
<name>A0A5C8KN43_9GAMM</name>
<keyword evidence="5" id="KW-0482">Metalloprotease</keyword>
<dbReference type="InterPro" id="IPR045570">
    <property type="entry name" value="Metalloprtase-TldD/E_cen_dom"/>
</dbReference>
<comment type="similarity">
    <text evidence="1">Belongs to the peptidase U62 family.</text>
</comment>
<dbReference type="PANTHER" id="PTHR43421">
    <property type="entry name" value="METALLOPROTEASE PMBA"/>
    <property type="match status" value="1"/>
</dbReference>
<accession>A0A5C8KN43</accession>
<dbReference type="InterPro" id="IPR045569">
    <property type="entry name" value="Metalloprtase-TldD/E_C"/>
</dbReference>
<dbReference type="InterPro" id="IPR047657">
    <property type="entry name" value="PmbA"/>
</dbReference>
<reference evidence="5 6" key="1">
    <citation type="submission" date="2019-08" db="EMBL/GenBank/DDBJ databases">
        <authorList>
            <person name="Karlyshev A.V."/>
        </authorList>
    </citation>
    <scope>NUCLEOTIDE SEQUENCE [LARGE SCALE GENOMIC DNA]</scope>
    <source>
        <strain evidence="5 6">Alg18-2.2</strain>
    </source>
</reference>
<feature type="domain" description="Metalloprotease TldD/E C-terminal" evidence="3">
    <location>
        <begin position="218"/>
        <end position="430"/>
    </location>
</feature>
<keyword evidence="6" id="KW-1185">Reference proteome</keyword>
<dbReference type="PANTHER" id="PTHR43421:SF1">
    <property type="entry name" value="METALLOPROTEASE PMBA"/>
    <property type="match status" value="1"/>
</dbReference>
<evidence type="ECO:0000259" key="3">
    <source>
        <dbReference type="Pfam" id="PF19289"/>
    </source>
</evidence>
<dbReference type="Pfam" id="PF01523">
    <property type="entry name" value="PmbA_TldD_1st"/>
    <property type="match status" value="1"/>
</dbReference>
<proteinExistence type="inferred from homology"/>
<feature type="domain" description="Metalloprotease TldD/E N-terminal" evidence="2">
    <location>
        <begin position="13"/>
        <end position="77"/>
    </location>
</feature>
<dbReference type="AlphaFoldDB" id="A0A5C8KN43"/>
<dbReference type="InterPro" id="IPR035068">
    <property type="entry name" value="TldD/PmbA_N"/>
</dbReference>
<dbReference type="GO" id="GO:0006508">
    <property type="term" value="P:proteolysis"/>
    <property type="evidence" value="ECO:0007669"/>
    <property type="project" value="InterPro"/>
</dbReference>